<gene>
    <name evidence="1" type="ORF">Lalb_Chr09g0330541</name>
</gene>
<dbReference type="EMBL" id="WOCE01000009">
    <property type="protein sequence ID" value="KAE9607485.1"/>
    <property type="molecule type" value="Genomic_DNA"/>
</dbReference>
<accession>A0A6A4Q094</accession>
<reference evidence="2" key="1">
    <citation type="journal article" date="2020" name="Nat. Commun.">
        <title>Genome sequence of the cluster root forming white lupin.</title>
        <authorList>
            <person name="Hufnagel B."/>
            <person name="Marques A."/>
            <person name="Soriano A."/>
            <person name="Marques L."/>
            <person name="Divol F."/>
            <person name="Doumas P."/>
            <person name="Sallet E."/>
            <person name="Mancinotti D."/>
            <person name="Carrere S."/>
            <person name="Marande W."/>
            <person name="Arribat S."/>
            <person name="Keller J."/>
            <person name="Huneau C."/>
            <person name="Blein T."/>
            <person name="Aime D."/>
            <person name="Laguerre M."/>
            <person name="Taylor J."/>
            <person name="Schubert V."/>
            <person name="Nelson M."/>
            <person name="Geu-Flores F."/>
            <person name="Crespi M."/>
            <person name="Gallardo-Guerrero K."/>
            <person name="Delaux P.-M."/>
            <person name="Salse J."/>
            <person name="Berges H."/>
            <person name="Guyot R."/>
            <person name="Gouzy J."/>
            <person name="Peret B."/>
        </authorList>
    </citation>
    <scope>NUCLEOTIDE SEQUENCE [LARGE SCALE GENOMIC DNA]</scope>
    <source>
        <strain evidence="2">cv. Amiga</strain>
    </source>
</reference>
<organism evidence="1 2">
    <name type="scientific">Lupinus albus</name>
    <name type="common">White lupine</name>
    <name type="synonym">Lupinus termis</name>
    <dbReference type="NCBI Taxonomy" id="3870"/>
    <lineage>
        <taxon>Eukaryota</taxon>
        <taxon>Viridiplantae</taxon>
        <taxon>Streptophyta</taxon>
        <taxon>Embryophyta</taxon>
        <taxon>Tracheophyta</taxon>
        <taxon>Spermatophyta</taxon>
        <taxon>Magnoliopsida</taxon>
        <taxon>eudicotyledons</taxon>
        <taxon>Gunneridae</taxon>
        <taxon>Pentapetalae</taxon>
        <taxon>rosids</taxon>
        <taxon>fabids</taxon>
        <taxon>Fabales</taxon>
        <taxon>Fabaceae</taxon>
        <taxon>Papilionoideae</taxon>
        <taxon>50 kb inversion clade</taxon>
        <taxon>genistoids sensu lato</taxon>
        <taxon>core genistoids</taxon>
        <taxon>Genisteae</taxon>
        <taxon>Lupinus</taxon>
    </lineage>
</organism>
<evidence type="ECO:0000313" key="1">
    <source>
        <dbReference type="EMBL" id="KAE9607485.1"/>
    </source>
</evidence>
<name>A0A6A4Q094_LUPAL</name>
<dbReference type="AlphaFoldDB" id="A0A6A4Q094"/>
<dbReference type="Proteomes" id="UP000447434">
    <property type="component" value="Chromosome 9"/>
</dbReference>
<comment type="caution">
    <text evidence="1">The sequence shown here is derived from an EMBL/GenBank/DDBJ whole genome shotgun (WGS) entry which is preliminary data.</text>
</comment>
<proteinExistence type="predicted"/>
<keyword evidence="2" id="KW-1185">Reference proteome</keyword>
<evidence type="ECO:0000313" key="2">
    <source>
        <dbReference type="Proteomes" id="UP000447434"/>
    </source>
</evidence>
<sequence length="84" mass="9913">MTCNPLALEGTERIIPKLKYSCNTLYSWREPSATQTRDLMTSWINSHYFNRLLPLSYFSLVVMTHWNQYYLSQTPFRGNNVGFV</sequence>
<protein>
    <submittedName>
        <fullName evidence="1">Uncharacterized protein</fullName>
    </submittedName>
</protein>